<evidence type="ECO:0000313" key="3">
    <source>
        <dbReference type="EMBL" id="CAI9734811.1"/>
    </source>
</evidence>
<evidence type="ECO:0000313" key="4">
    <source>
        <dbReference type="Proteomes" id="UP001162480"/>
    </source>
</evidence>
<protein>
    <submittedName>
        <fullName evidence="3">Uncharacterized protein</fullName>
    </submittedName>
</protein>
<accession>A0AA36FD95</accession>
<evidence type="ECO:0000256" key="1">
    <source>
        <dbReference type="SAM" id="Phobius"/>
    </source>
</evidence>
<feature type="chain" id="PRO_5041262384" evidence="2">
    <location>
        <begin position="37"/>
        <end position="171"/>
    </location>
</feature>
<name>A0AA36FD95_OCTVU</name>
<gene>
    <name evidence="3" type="ORF">OCTVUL_1B004879</name>
</gene>
<dbReference type="EMBL" id="OX597829">
    <property type="protein sequence ID" value="CAI9734811.1"/>
    <property type="molecule type" value="Genomic_DNA"/>
</dbReference>
<feature type="signal peptide" evidence="2">
    <location>
        <begin position="1"/>
        <end position="36"/>
    </location>
</feature>
<evidence type="ECO:0000256" key="2">
    <source>
        <dbReference type="SAM" id="SignalP"/>
    </source>
</evidence>
<reference evidence="3" key="1">
    <citation type="submission" date="2023-08" db="EMBL/GenBank/DDBJ databases">
        <authorList>
            <person name="Alioto T."/>
            <person name="Alioto T."/>
            <person name="Gomez Garrido J."/>
        </authorList>
    </citation>
    <scope>NUCLEOTIDE SEQUENCE</scope>
</reference>
<keyword evidence="1" id="KW-1133">Transmembrane helix</keyword>
<keyword evidence="4" id="KW-1185">Reference proteome</keyword>
<dbReference type="Proteomes" id="UP001162480">
    <property type="component" value="Chromosome 16"/>
</dbReference>
<organism evidence="3 4">
    <name type="scientific">Octopus vulgaris</name>
    <name type="common">Common octopus</name>
    <dbReference type="NCBI Taxonomy" id="6645"/>
    <lineage>
        <taxon>Eukaryota</taxon>
        <taxon>Metazoa</taxon>
        <taxon>Spiralia</taxon>
        <taxon>Lophotrochozoa</taxon>
        <taxon>Mollusca</taxon>
        <taxon>Cephalopoda</taxon>
        <taxon>Coleoidea</taxon>
        <taxon>Octopodiformes</taxon>
        <taxon>Octopoda</taxon>
        <taxon>Incirrata</taxon>
        <taxon>Octopodidae</taxon>
        <taxon>Octopus</taxon>
    </lineage>
</organism>
<feature type="transmembrane region" description="Helical" evidence="1">
    <location>
        <begin position="57"/>
        <end position="78"/>
    </location>
</feature>
<keyword evidence="2" id="KW-0732">Signal</keyword>
<sequence length="171" mass="18963">MHHSDLSETAKEVTVTTQFGPMLLLLLLELLPEISGCDSGSSIAAAIATISSHKTGVAAAIITVTIAVIAVAWAVTLYHKSHKTFPMIVKVQHNAIMEKCVNSLENIIAKFAFSRRRQTKPTGMNIKTWKEKSTKKTNKQEKLMLTVHRIDEMKSKVKPDNICSSNIKRHN</sequence>
<dbReference type="AlphaFoldDB" id="A0AA36FD95"/>
<keyword evidence="1" id="KW-0812">Transmembrane</keyword>
<proteinExistence type="predicted"/>
<keyword evidence="1" id="KW-0472">Membrane</keyword>